<name>A0A5C6AMG6_9BACT</name>
<organism evidence="1 2">
    <name type="scientific">Stieleria varia</name>
    <dbReference type="NCBI Taxonomy" id="2528005"/>
    <lineage>
        <taxon>Bacteria</taxon>
        <taxon>Pseudomonadati</taxon>
        <taxon>Planctomycetota</taxon>
        <taxon>Planctomycetia</taxon>
        <taxon>Pirellulales</taxon>
        <taxon>Pirellulaceae</taxon>
        <taxon>Stieleria</taxon>
    </lineage>
</organism>
<keyword evidence="1" id="KW-0808">Transferase</keyword>
<dbReference type="Gene3D" id="3.40.50.150">
    <property type="entry name" value="Vaccinia Virus protein VP39"/>
    <property type="match status" value="1"/>
</dbReference>
<dbReference type="GO" id="GO:0008168">
    <property type="term" value="F:methyltransferase activity"/>
    <property type="evidence" value="ECO:0007669"/>
    <property type="project" value="UniProtKB-KW"/>
</dbReference>
<keyword evidence="1" id="KW-0489">Methyltransferase</keyword>
<accession>A0A5C6AMG6</accession>
<protein>
    <submittedName>
        <fullName evidence="1">Mycinamicin III 3''-O-methyltransferase</fullName>
        <ecNumber evidence="1">2.1.1.237</ecNumber>
    </submittedName>
</protein>
<keyword evidence="2" id="KW-1185">Reference proteome</keyword>
<dbReference type="InterPro" id="IPR029063">
    <property type="entry name" value="SAM-dependent_MTases_sf"/>
</dbReference>
<proteinExistence type="predicted"/>
<reference evidence="1 2" key="1">
    <citation type="submission" date="2019-02" db="EMBL/GenBank/DDBJ databases">
        <title>Deep-cultivation of Planctomycetes and their phenomic and genomic characterization uncovers novel biology.</title>
        <authorList>
            <person name="Wiegand S."/>
            <person name="Jogler M."/>
            <person name="Boedeker C."/>
            <person name="Pinto D."/>
            <person name="Vollmers J."/>
            <person name="Rivas-Marin E."/>
            <person name="Kohn T."/>
            <person name="Peeters S.H."/>
            <person name="Heuer A."/>
            <person name="Rast P."/>
            <person name="Oberbeckmann S."/>
            <person name="Bunk B."/>
            <person name="Jeske O."/>
            <person name="Meyerdierks A."/>
            <person name="Storesund J.E."/>
            <person name="Kallscheuer N."/>
            <person name="Luecker S."/>
            <person name="Lage O.M."/>
            <person name="Pohl T."/>
            <person name="Merkel B.J."/>
            <person name="Hornburger P."/>
            <person name="Mueller R.-W."/>
            <person name="Bruemmer F."/>
            <person name="Labrenz M."/>
            <person name="Spormann A.M."/>
            <person name="Op Den Camp H."/>
            <person name="Overmann J."/>
            <person name="Amann R."/>
            <person name="Jetten M.S.M."/>
            <person name="Mascher T."/>
            <person name="Medema M.H."/>
            <person name="Devos D.P."/>
            <person name="Kaster A.-K."/>
            <person name="Ovreas L."/>
            <person name="Rohde M."/>
            <person name="Galperin M.Y."/>
            <person name="Jogler C."/>
        </authorList>
    </citation>
    <scope>NUCLEOTIDE SEQUENCE [LARGE SCALE GENOMIC DNA]</scope>
    <source>
        <strain evidence="1 2">Pla52n</strain>
    </source>
</reference>
<dbReference type="AlphaFoldDB" id="A0A5C6AMG6"/>
<sequence>MHATKSVQLKPSTSALTDRFGFSYTRVGKLRFALPARLEIPQQANPTVIHLISKWNEKRRARRRKRHGGLYSDANGYPLDMNSDSVETIQRVREFTMTTPERLNGLCEAVRYISSAGIPGDVVECGVWKGGSMMAVAEMLKQFGDTHRELYLFDTYEGMPAPTDEDVSLVGQSASERLQQELAVDPSTLWCESPLDEVRHHMAKTGYPTDRTHFVKGMVEDTIPENAPQEIALLRLDTDWYESTLHEMNHLFPRLVDGGVLIIDDYGHWQGARQAVDEYLAEHNIAIMLNRLDYTGRIGIRHAGVHQVRNLQGHPGQRAQAA</sequence>
<dbReference type="SUPFAM" id="SSF53335">
    <property type="entry name" value="S-adenosyl-L-methionine-dependent methyltransferases"/>
    <property type="match status" value="1"/>
</dbReference>
<dbReference type="GO" id="GO:0032259">
    <property type="term" value="P:methylation"/>
    <property type="evidence" value="ECO:0007669"/>
    <property type="project" value="UniProtKB-KW"/>
</dbReference>
<gene>
    <name evidence="1" type="primary">mycF</name>
    <name evidence="1" type="ORF">Pla52n_42190</name>
</gene>
<dbReference type="EMBL" id="SJPN01000005">
    <property type="protein sequence ID" value="TWU00850.1"/>
    <property type="molecule type" value="Genomic_DNA"/>
</dbReference>
<dbReference type="Proteomes" id="UP000320176">
    <property type="component" value="Unassembled WGS sequence"/>
</dbReference>
<dbReference type="PANTHER" id="PTHR40036">
    <property type="entry name" value="MACROCIN O-METHYLTRANSFERASE"/>
    <property type="match status" value="1"/>
</dbReference>
<evidence type="ECO:0000313" key="1">
    <source>
        <dbReference type="EMBL" id="TWU00850.1"/>
    </source>
</evidence>
<comment type="caution">
    <text evidence="1">The sequence shown here is derived from an EMBL/GenBank/DDBJ whole genome shotgun (WGS) entry which is preliminary data.</text>
</comment>
<evidence type="ECO:0000313" key="2">
    <source>
        <dbReference type="Proteomes" id="UP000320176"/>
    </source>
</evidence>
<dbReference type="InterPro" id="IPR008884">
    <property type="entry name" value="TylF_MeTrfase"/>
</dbReference>
<dbReference type="PANTHER" id="PTHR40036:SF1">
    <property type="entry name" value="MACROCIN O-METHYLTRANSFERASE"/>
    <property type="match status" value="1"/>
</dbReference>
<dbReference type="EC" id="2.1.1.237" evidence="1"/>
<dbReference type="Pfam" id="PF05711">
    <property type="entry name" value="TylF"/>
    <property type="match status" value="1"/>
</dbReference>